<name>A0A7W4YL59_9MICO</name>
<feature type="transmembrane region" description="Helical" evidence="1">
    <location>
        <begin position="26"/>
        <end position="44"/>
    </location>
</feature>
<protein>
    <submittedName>
        <fullName evidence="2">Uncharacterized protein</fullName>
    </submittedName>
</protein>
<comment type="caution">
    <text evidence="2">The sequence shown here is derived from an EMBL/GenBank/DDBJ whole genome shotgun (WGS) entry which is preliminary data.</text>
</comment>
<dbReference type="AlphaFoldDB" id="A0A7W4YL59"/>
<gene>
    <name evidence="2" type="ORF">FHX49_000369</name>
</gene>
<sequence length="301" mass="33441">MSFAYSVAPILTRVDWERTVGNVADWVTLGAFTITLIGLLSAFLTRGRLRSSIFTAPPSRSFTWTLSNMGSSPVRQIAYHPAWITRTGRPVAGDGTIPLVQALYPGESFRIEIFDSEDISWSGDERANELRMASSSSADGAVIVLTWRNAVIPWRRRRRALIFMFGQPQIELRGRRARRVSQDLLSMDPENLPAAIQLELSRANGGVPPSEQRIQDRYPREVDEISPHVLAQGIPSQRVQLWLGTELLADGRLEGHMYASAPDARGVGTGTGTGSWPQGNITIDGQKFDLNESHRIRTFAR</sequence>
<reference evidence="2 3" key="1">
    <citation type="submission" date="2020-08" db="EMBL/GenBank/DDBJ databases">
        <title>Sequencing the genomes of 1000 actinobacteria strains.</title>
        <authorList>
            <person name="Klenk H.-P."/>
        </authorList>
    </citation>
    <scope>NUCLEOTIDE SEQUENCE [LARGE SCALE GENOMIC DNA]</scope>
    <source>
        <strain evidence="2 3">DSM 27099</strain>
    </source>
</reference>
<evidence type="ECO:0000313" key="3">
    <source>
        <dbReference type="Proteomes" id="UP000529310"/>
    </source>
</evidence>
<keyword evidence="1" id="KW-1133">Transmembrane helix</keyword>
<keyword evidence="1" id="KW-0812">Transmembrane</keyword>
<keyword evidence="3" id="KW-1185">Reference proteome</keyword>
<evidence type="ECO:0000256" key="1">
    <source>
        <dbReference type="SAM" id="Phobius"/>
    </source>
</evidence>
<proteinExistence type="predicted"/>
<organism evidence="2 3">
    <name type="scientific">Microbacterium endophyticum</name>
    <dbReference type="NCBI Taxonomy" id="1526412"/>
    <lineage>
        <taxon>Bacteria</taxon>
        <taxon>Bacillati</taxon>
        <taxon>Actinomycetota</taxon>
        <taxon>Actinomycetes</taxon>
        <taxon>Micrococcales</taxon>
        <taxon>Microbacteriaceae</taxon>
        <taxon>Microbacterium</taxon>
    </lineage>
</organism>
<evidence type="ECO:0000313" key="2">
    <source>
        <dbReference type="EMBL" id="MBB2974828.1"/>
    </source>
</evidence>
<dbReference type="EMBL" id="JACHWQ010000001">
    <property type="protein sequence ID" value="MBB2974828.1"/>
    <property type="molecule type" value="Genomic_DNA"/>
</dbReference>
<keyword evidence="1" id="KW-0472">Membrane</keyword>
<dbReference type="Proteomes" id="UP000529310">
    <property type="component" value="Unassembled WGS sequence"/>
</dbReference>
<accession>A0A7W4YL59</accession>
<dbReference type="RefSeq" id="WP_165142309.1">
    <property type="nucleotide sequence ID" value="NZ_CP049255.1"/>
</dbReference>